<accession>A0A5B0EPW8</accession>
<organism evidence="1 2">
    <name type="scientific">Paeniglutamicibacter gangotriensis</name>
    <dbReference type="NCBI Taxonomy" id="254787"/>
    <lineage>
        <taxon>Bacteria</taxon>
        <taxon>Bacillati</taxon>
        <taxon>Actinomycetota</taxon>
        <taxon>Actinomycetes</taxon>
        <taxon>Micrococcales</taxon>
        <taxon>Micrococcaceae</taxon>
        <taxon>Paeniglutamicibacter</taxon>
    </lineage>
</organism>
<proteinExistence type="predicted"/>
<dbReference type="RefSeq" id="WP_149618437.1">
    <property type="nucleotide sequence ID" value="NZ_VOBL01000001.1"/>
</dbReference>
<evidence type="ECO:0000313" key="2">
    <source>
        <dbReference type="Proteomes" id="UP000323856"/>
    </source>
</evidence>
<sequence>MATDNEICDRYPDDFSREIGRLALAFADAEGRAAELILVCNRHQPLTDGGWSRSGQQLGQVLRQCFDDSRFQRVCDELQDLTVHRNFYIHGEWTFRADGTAAIMKRQHLKEHQAASYDINPVVTVGHVREIADRVIAVDKELVNYIVLRMAQIHEPG</sequence>
<name>A0A5B0EPW8_9MICC</name>
<protein>
    <submittedName>
        <fullName evidence="1">Uncharacterized protein</fullName>
    </submittedName>
</protein>
<dbReference type="EMBL" id="VOBL01000001">
    <property type="protein sequence ID" value="KAA0979891.1"/>
    <property type="molecule type" value="Genomic_DNA"/>
</dbReference>
<gene>
    <name evidence="1" type="ORF">FQ154_01655</name>
</gene>
<evidence type="ECO:0000313" key="1">
    <source>
        <dbReference type="EMBL" id="KAA0979891.1"/>
    </source>
</evidence>
<dbReference type="AlphaFoldDB" id="A0A5B0EPW8"/>
<reference evidence="1 2" key="1">
    <citation type="submission" date="2019-07" db="EMBL/GenBank/DDBJ databases">
        <title>Analysis of the biochemical properties, biological activity and biotechnological potential of siderophores and biosurfactants produced by Antarctic psychrotolerant bacteria.</title>
        <authorList>
            <person name="Styczynski M."/>
            <person name="Krucon T."/>
            <person name="Decewicz P."/>
            <person name="Dziewit L."/>
        </authorList>
    </citation>
    <scope>NUCLEOTIDE SEQUENCE [LARGE SCALE GENOMIC DNA]</scope>
    <source>
        <strain evidence="1 2">ANT_H27</strain>
    </source>
</reference>
<dbReference type="Proteomes" id="UP000323856">
    <property type="component" value="Unassembled WGS sequence"/>
</dbReference>
<comment type="caution">
    <text evidence="1">The sequence shown here is derived from an EMBL/GenBank/DDBJ whole genome shotgun (WGS) entry which is preliminary data.</text>
</comment>